<gene>
    <name evidence="2" type="ORF">HPLM_LOCUS1838</name>
</gene>
<accession>A0A0N4VX20</accession>
<feature type="transmembrane region" description="Helical" evidence="1">
    <location>
        <begin position="39"/>
        <end position="57"/>
    </location>
</feature>
<dbReference type="AlphaFoldDB" id="A0A0N4VX20"/>
<name>A0A0N4VX20_HAEPC</name>
<reference evidence="2 3" key="2">
    <citation type="submission" date="2018-11" db="EMBL/GenBank/DDBJ databases">
        <authorList>
            <consortium name="Pathogen Informatics"/>
        </authorList>
    </citation>
    <scope>NUCLEOTIDE SEQUENCE [LARGE SCALE GENOMIC DNA]</scope>
    <source>
        <strain evidence="2 3">MHpl1</strain>
    </source>
</reference>
<evidence type="ECO:0000313" key="3">
    <source>
        <dbReference type="Proteomes" id="UP000268014"/>
    </source>
</evidence>
<dbReference type="OrthoDB" id="5865587at2759"/>
<dbReference type="EMBL" id="UZAF01002842">
    <property type="protein sequence ID" value="VDO11591.1"/>
    <property type="molecule type" value="Genomic_DNA"/>
</dbReference>
<reference evidence="4" key="1">
    <citation type="submission" date="2017-02" db="UniProtKB">
        <authorList>
            <consortium name="WormBaseParasite"/>
        </authorList>
    </citation>
    <scope>IDENTIFICATION</scope>
</reference>
<dbReference type="WBParaSite" id="HPLM_0000184001-mRNA-1">
    <property type="protein sequence ID" value="HPLM_0000184001-mRNA-1"/>
    <property type="gene ID" value="HPLM_0000184001"/>
</dbReference>
<keyword evidence="1" id="KW-0472">Membrane</keyword>
<sequence length="135" mass="15687">MLNVRHKISFLSLFIEAFSMVFQTALVVAYPTPHEAAKTSVIVLMVIIFGPIPLFAISKTAYMIRRKIPLRALYKPDFYLWGPRNDENRVRAAAWEKKVRLRGITQRTPCRQVLTDVLHPVLRQILRESFLTLLH</sequence>
<evidence type="ECO:0000256" key="1">
    <source>
        <dbReference type="SAM" id="Phobius"/>
    </source>
</evidence>
<keyword evidence="1" id="KW-1133">Transmembrane helix</keyword>
<evidence type="ECO:0000313" key="2">
    <source>
        <dbReference type="EMBL" id="VDO11591.1"/>
    </source>
</evidence>
<evidence type="ECO:0000313" key="4">
    <source>
        <dbReference type="WBParaSite" id="HPLM_0000184001-mRNA-1"/>
    </source>
</evidence>
<organism evidence="4">
    <name type="scientific">Haemonchus placei</name>
    <name type="common">Barber's pole worm</name>
    <dbReference type="NCBI Taxonomy" id="6290"/>
    <lineage>
        <taxon>Eukaryota</taxon>
        <taxon>Metazoa</taxon>
        <taxon>Ecdysozoa</taxon>
        <taxon>Nematoda</taxon>
        <taxon>Chromadorea</taxon>
        <taxon>Rhabditida</taxon>
        <taxon>Rhabditina</taxon>
        <taxon>Rhabditomorpha</taxon>
        <taxon>Strongyloidea</taxon>
        <taxon>Trichostrongylidae</taxon>
        <taxon>Haemonchus</taxon>
    </lineage>
</organism>
<dbReference type="Proteomes" id="UP000268014">
    <property type="component" value="Unassembled WGS sequence"/>
</dbReference>
<proteinExistence type="predicted"/>
<keyword evidence="1" id="KW-0812">Transmembrane</keyword>
<protein>
    <submittedName>
        <fullName evidence="4">Cation transport protein</fullName>
    </submittedName>
</protein>
<keyword evidence="3" id="KW-1185">Reference proteome</keyword>